<gene>
    <name evidence="2" type="ordered locus">AXYL_04059</name>
</gene>
<protein>
    <submittedName>
        <fullName evidence="2">Uncharacterized protein</fullName>
    </submittedName>
</protein>
<sequence length="218" mass="24111">MSNQNTAAQAATQEAHRIAAADEYFAARTWIMDTNDHRRLFEAGFDRAYTLLSKLRAPVADEHEGFEAWRKHALSWTTPATTGISFAWDAWQERGRRAALASAPVAGEAVAWRVTHSRCPKPGWQDAAREPPPSHDEVKQQDSDLILELAYAAPQASEAVRVHQLEAARIAYAREFPPDENGDPDVGNIHANIRKLKSQLAALSTQPGAQKKREAPNA</sequence>
<organism evidence="2 3">
    <name type="scientific">Achromobacter xylosoxidans (strain A8)</name>
    <dbReference type="NCBI Taxonomy" id="762376"/>
    <lineage>
        <taxon>Bacteria</taxon>
        <taxon>Pseudomonadati</taxon>
        <taxon>Pseudomonadota</taxon>
        <taxon>Betaproteobacteria</taxon>
        <taxon>Burkholderiales</taxon>
        <taxon>Alcaligenaceae</taxon>
        <taxon>Achromobacter</taxon>
    </lineage>
</organism>
<name>E3HTT9_ACHXA</name>
<dbReference type="OrthoDB" id="8667414at2"/>
<evidence type="ECO:0000256" key="1">
    <source>
        <dbReference type="SAM" id="MobiDB-lite"/>
    </source>
</evidence>
<evidence type="ECO:0000313" key="3">
    <source>
        <dbReference type="Proteomes" id="UP000006876"/>
    </source>
</evidence>
<dbReference type="RefSeq" id="WP_013394690.1">
    <property type="nucleotide sequence ID" value="NC_014640.1"/>
</dbReference>
<dbReference type="eggNOG" id="ENOG5030WJ3">
    <property type="taxonomic scope" value="Bacteria"/>
</dbReference>
<reference evidence="2 3" key="1">
    <citation type="journal article" date="2011" name="J. Bacteriol.">
        <title>Complete genome sequence of the haloaromatic acid-degrading bacterium Achromobacter xylosoxidans A8.</title>
        <authorList>
            <person name="Strnad H."/>
            <person name="Ridl J."/>
            <person name="Paces J."/>
            <person name="Kolar M."/>
            <person name="Vlcek C."/>
            <person name="Paces V."/>
        </authorList>
    </citation>
    <scope>NUCLEOTIDE SEQUENCE [LARGE SCALE GENOMIC DNA]</scope>
    <source>
        <strain evidence="2 3">A8</strain>
    </source>
</reference>
<dbReference type="KEGG" id="axy:AXYL_04059"/>
<dbReference type="AlphaFoldDB" id="E3HTT9"/>
<dbReference type="HOGENOM" id="CLU_1264639_0_0_4"/>
<feature type="region of interest" description="Disordered" evidence="1">
    <location>
        <begin position="198"/>
        <end position="218"/>
    </location>
</feature>
<accession>E3HTT9</accession>
<dbReference type="PATRIC" id="fig|762376.5.peg.4063"/>
<proteinExistence type="predicted"/>
<dbReference type="Proteomes" id="UP000006876">
    <property type="component" value="Chromosome"/>
</dbReference>
<dbReference type="EMBL" id="CP002287">
    <property type="protein sequence ID" value="ADP17379.1"/>
    <property type="molecule type" value="Genomic_DNA"/>
</dbReference>
<dbReference type="STRING" id="762376.AXYL_04059"/>
<evidence type="ECO:0000313" key="2">
    <source>
        <dbReference type="EMBL" id="ADP17379.1"/>
    </source>
</evidence>